<protein>
    <submittedName>
        <fullName evidence="1">Uncharacterized protein</fullName>
    </submittedName>
</protein>
<organism evidence="1 2">
    <name type="scientific">Apteryx owenii</name>
    <name type="common">Little spotted kiwi</name>
    <dbReference type="NCBI Taxonomy" id="8824"/>
    <lineage>
        <taxon>Eukaryota</taxon>
        <taxon>Metazoa</taxon>
        <taxon>Chordata</taxon>
        <taxon>Craniata</taxon>
        <taxon>Vertebrata</taxon>
        <taxon>Euteleostomi</taxon>
        <taxon>Archelosauria</taxon>
        <taxon>Archosauria</taxon>
        <taxon>Dinosauria</taxon>
        <taxon>Saurischia</taxon>
        <taxon>Theropoda</taxon>
        <taxon>Coelurosauria</taxon>
        <taxon>Aves</taxon>
        <taxon>Palaeognathae</taxon>
        <taxon>Apterygiformes</taxon>
        <taxon>Apterygidae</taxon>
        <taxon>Apteryx</taxon>
    </lineage>
</organism>
<dbReference type="Proteomes" id="UP000694424">
    <property type="component" value="Unplaced"/>
</dbReference>
<proteinExistence type="predicted"/>
<evidence type="ECO:0000313" key="2">
    <source>
        <dbReference type="Proteomes" id="UP000694424"/>
    </source>
</evidence>
<dbReference type="AlphaFoldDB" id="A0A8B9PKA8"/>
<name>A0A8B9PKA8_APTOW</name>
<dbReference type="Ensembl" id="ENSAOWT00000013741.1">
    <property type="protein sequence ID" value="ENSAOWP00000012087.1"/>
    <property type="gene ID" value="ENSAOWG00000008284.1"/>
</dbReference>
<keyword evidence="2" id="KW-1185">Reference proteome</keyword>
<evidence type="ECO:0000313" key="1">
    <source>
        <dbReference type="Ensembl" id="ENSAOWP00000012087.1"/>
    </source>
</evidence>
<reference evidence="1" key="1">
    <citation type="submission" date="2025-08" db="UniProtKB">
        <authorList>
            <consortium name="Ensembl"/>
        </authorList>
    </citation>
    <scope>IDENTIFICATION</scope>
</reference>
<reference evidence="1" key="2">
    <citation type="submission" date="2025-09" db="UniProtKB">
        <authorList>
            <consortium name="Ensembl"/>
        </authorList>
    </citation>
    <scope>IDENTIFICATION</scope>
</reference>
<sequence>MLKQRGRQAVISCSIPKFAIIKKKHCLICYLTLLKACRSSPQSFGDHIHWRTLEDGKKEAAARYVI</sequence>
<accession>A0A8B9PKA8</accession>